<reference evidence="1" key="1">
    <citation type="submission" date="2022-09" db="EMBL/GenBank/DDBJ databases">
        <title>Isolation and characterization of 3-chlorobenzoate degrading bacteria from soils in Shizuoka.</title>
        <authorList>
            <person name="Ifat A."/>
            <person name="Ogawa N."/>
            <person name="Kimbara K."/>
            <person name="Moriuchi R."/>
            <person name="Dohra H."/>
            <person name="Shintani M."/>
        </authorList>
    </citation>
    <scope>NUCLEOTIDE SEQUENCE</scope>
    <source>
        <strain evidence="1">19CS4-2</strain>
    </source>
</reference>
<accession>A0AA37IHR0</accession>
<comment type="caution">
    <text evidence="1">The sequence shown here is derived from an EMBL/GenBank/DDBJ whole genome shotgun (WGS) entry which is preliminary data.</text>
</comment>
<protein>
    <submittedName>
        <fullName evidence="1">DUF3788 domain-containing protein</fullName>
    </submittedName>
</protein>
<dbReference type="Proteomes" id="UP001055111">
    <property type="component" value="Unassembled WGS sequence"/>
</dbReference>
<gene>
    <name evidence="1" type="ORF">CBA19CS42_35990</name>
</gene>
<dbReference type="EMBL" id="BPUS01000030">
    <property type="protein sequence ID" value="GJH30036.1"/>
    <property type="molecule type" value="Genomic_DNA"/>
</dbReference>
<name>A0AA37IHR0_9BURK</name>
<sequence length="187" mass="21744">MSYTAGILQSPDVEKMGSAVAYARRIHRKLDEEESNMNHARQIGDRISDKSSRPDERIVSEWMGPEVFQHWVELRSWIEASYPGLFAPDWIYGGKKRGWSLRYKKTKAFCTLLPAYRLLSVLVVLGRAEREKFEARRYSWTPQLVKLYDETRAYPDGKWLTVPILSEDDMHEVTELMSMKRPTLASG</sequence>
<evidence type="ECO:0000313" key="1">
    <source>
        <dbReference type="EMBL" id="GJH30036.1"/>
    </source>
</evidence>
<dbReference type="Pfam" id="PF12663">
    <property type="entry name" value="DUF3788"/>
    <property type="match status" value="1"/>
</dbReference>
<organism evidence="1 2">
    <name type="scientific">Caballeronia novacaledonica</name>
    <dbReference type="NCBI Taxonomy" id="1544861"/>
    <lineage>
        <taxon>Bacteria</taxon>
        <taxon>Pseudomonadati</taxon>
        <taxon>Pseudomonadota</taxon>
        <taxon>Betaproteobacteria</taxon>
        <taxon>Burkholderiales</taxon>
        <taxon>Burkholderiaceae</taxon>
        <taxon>Caballeronia</taxon>
    </lineage>
</organism>
<evidence type="ECO:0000313" key="2">
    <source>
        <dbReference type="Proteomes" id="UP001055111"/>
    </source>
</evidence>
<dbReference type="InterPro" id="IPR024265">
    <property type="entry name" value="DUF3788"/>
</dbReference>
<proteinExistence type="predicted"/>
<dbReference type="AlphaFoldDB" id="A0AA37IHR0"/>